<dbReference type="PANTHER" id="PTHR21666:SF290">
    <property type="entry name" value="PEPTIDASE M23 DOMAIN PROTEIN"/>
    <property type="match status" value="1"/>
</dbReference>
<dbReference type="SMART" id="SM00257">
    <property type="entry name" value="LysM"/>
    <property type="match status" value="1"/>
</dbReference>
<dbReference type="Proteomes" id="UP000326169">
    <property type="component" value="Unassembled WGS sequence"/>
</dbReference>
<sequence>MICKSALISVIFLGAIAPVGLANVFSQEAREVCPTPALSRLQRHRVAPGETLATIARQYNLIPATLMGMNPSLRDGVVSVGQEILIPPYNGIQIEVEPGQTWVDVARAHNTRADVIFEVNGCQAEPRVVFIPGVNWAPAPPVTPSPNLLSGYPLPIMAEVLLRYGWQLDPVSGQVVFHGGIDLSAPTGTPVLAVGKGVVAFAGYREGYGNLVVVNHAQGKQTRYAHLLETVVDTGQQVALGETLGLVGQTGRPSSDRPHLHFEVRYNSNLGWVAEDPSSYLDIQEADSHYNRRVRRQ</sequence>
<feature type="domain" description="LysM" evidence="1">
    <location>
        <begin position="42"/>
        <end position="86"/>
    </location>
</feature>
<dbReference type="Pfam" id="PF01476">
    <property type="entry name" value="LysM"/>
    <property type="match status" value="1"/>
</dbReference>
<name>A0A5M3TEU6_LIMPL</name>
<accession>A0A5M3TEU6</accession>
<dbReference type="PANTHER" id="PTHR21666">
    <property type="entry name" value="PEPTIDASE-RELATED"/>
    <property type="match status" value="1"/>
</dbReference>
<dbReference type="Gene3D" id="3.10.350.10">
    <property type="entry name" value="LysM domain"/>
    <property type="match status" value="1"/>
</dbReference>
<dbReference type="InterPro" id="IPR036779">
    <property type="entry name" value="LysM_dom_sf"/>
</dbReference>
<evidence type="ECO:0000259" key="1">
    <source>
        <dbReference type="PROSITE" id="PS51782"/>
    </source>
</evidence>
<dbReference type="SUPFAM" id="SSF54106">
    <property type="entry name" value="LysM domain"/>
    <property type="match status" value="1"/>
</dbReference>
<organism evidence="2 3">
    <name type="scientific">Limnospira platensis NIES-46</name>
    <dbReference type="NCBI Taxonomy" id="1236695"/>
    <lineage>
        <taxon>Bacteria</taxon>
        <taxon>Bacillati</taxon>
        <taxon>Cyanobacteriota</taxon>
        <taxon>Cyanophyceae</taxon>
        <taxon>Oscillatoriophycideae</taxon>
        <taxon>Oscillatoriales</taxon>
        <taxon>Sirenicapillariaceae</taxon>
        <taxon>Limnospira</taxon>
    </lineage>
</organism>
<dbReference type="InterPro" id="IPR018392">
    <property type="entry name" value="LysM"/>
</dbReference>
<evidence type="ECO:0000313" key="2">
    <source>
        <dbReference type="EMBL" id="GCE96486.1"/>
    </source>
</evidence>
<dbReference type="CDD" id="cd12797">
    <property type="entry name" value="M23_peptidase"/>
    <property type="match status" value="1"/>
</dbReference>
<comment type="caution">
    <text evidence="2">The sequence shown here is derived from an EMBL/GenBank/DDBJ whole genome shotgun (WGS) entry which is preliminary data.</text>
</comment>
<gene>
    <name evidence="2" type="ORF">NIES46_45580</name>
</gene>
<dbReference type="PROSITE" id="PS51782">
    <property type="entry name" value="LYSM"/>
    <property type="match status" value="1"/>
</dbReference>
<dbReference type="Gene3D" id="2.70.70.10">
    <property type="entry name" value="Glucose Permease (Domain IIA)"/>
    <property type="match status" value="1"/>
</dbReference>
<dbReference type="EMBL" id="BIMW01000193">
    <property type="protein sequence ID" value="GCE96486.1"/>
    <property type="molecule type" value="Genomic_DNA"/>
</dbReference>
<dbReference type="Pfam" id="PF01551">
    <property type="entry name" value="Peptidase_M23"/>
    <property type="match status" value="1"/>
</dbReference>
<proteinExistence type="predicted"/>
<dbReference type="InterPro" id="IPR011055">
    <property type="entry name" value="Dup_hybrid_motif"/>
</dbReference>
<dbReference type="InterPro" id="IPR050570">
    <property type="entry name" value="Cell_wall_metabolism_enzyme"/>
</dbReference>
<protein>
    <recommendedName>
        <fullName evidence="1">LysM domain-containing protein</fullName>
    </recommendedName>
</protein>
<evidence type="ECO:0000313" key="3">
    <source>
        <dbReference type="Proteomes" id="UP000326169"/>
    </source>
</evidence>
<dbReference type="InterPro" id="IPR016047">
    <property type="entry name" value="M23ase_b-sheet_dom"/>
</dbReference>
<keyword evidence="3" id="KW-1185">Reference proteome</keyword>
<dbReference type="CDD" id="cd00118">
    <property type="entry name" value="LysM"/>
    <property type="match status" value="1"/>
</dbReference>
<reference evidence="2 3" key="1">
    <citation type="journal article" date="2019" name="J Genomics">
        <title>The Draft Genome of a Hydrogen-producing Cyanobacterium, Arthrospira platensis NIES-46.</title>
        <authorList>
            <person name="Suzuki S."/>
            <person name="Yamaguchi H."/>
            <person name="Kawachi M."/>
        </authorList>
    </citation>
    <scope>NUCLEOTIDE SEQUENCE [LARGE SCALE GENOMIC DNA]</scope>
    <source>
        <strain evidence="2 3">NIES-46</strain>
    </source>
</reference>
<dbReference type="SUPFAM" id="SSF51261">
    <property type="entry name" value="Duplicated hybrid motif"/>
    <property type="match status" value="1"/>
</dbReference>